<dbReference type="SUPFAM" id="SSF57501">
    <property type="entry name" value="Cystine-knot cytokines"/>
    <property type="match status" value="1"/>
</dbReference>
<protein>
    <submittedName>
        <fullName evidence="11">Bone morphogenetic protein 7</fullName>
    </submittedName>
</protein>
<evidence type="ECO:0000256" key="8">
    <source>
        <dbReference type="RuleBase" id="RU000354"/>
    </source>
</evidence>
<dbReference type="InterPro" id="IPR015615">
    <property type="entry name" value="TGF-beta-rel"/>
</dbReference>
<dbReference type="Gene3D" id="2.10.90.10">
    <property type="entry name" value="Cystine-knot cytokines"/>
    <property type="match status" value="1"/>
</dbReference>
<feature type="domain" description="TGF-beta family profile" evidence="10">
    <location>
        <begin position="354"/>
        <end position="429"/>
    </location>
</feature>
<keyword evidence="12" id="KW-1185">Reference proteome</keyword>
<keyword evidence="7" id="KW-0325">Glycoprotein</keyword>
<dbReference type="PANTHER" id="PTHR11848">
    <property type="entry name" value="TGF-BETA FAMILY"/>
    <property type="match status" value="1"/>
</dbReference>
<evidence type="ECO:0000256" key="6">
    <source>
        <dbReference type="ARBA" id="ARBA00023157"/>
    </source>
</evidence>
<dbReference type="GO" id="GO:0005125">
    <property type="term" value="F:cytokine activity"/>
    <property type="evidence" value="ECO:0007669"/>
    <property type="project" value="TreeGrafter"/>
</dbReference>
<dbReference type="InterPro" id="IPR001111">
    <property type="entry name" value="TGF-b_propeptide"/>
</dbReference>
<evidence type="ECO:0000256" key="5">
    <source>
        <dbReference type="ARBA" id="ARBA00023030"/>
    </source>
</evidence>
<evidence type="ECO:0000256" key="3">
    <source>
        <dbReference type="ARBA" id="ARBA00022525"/>
    </source>
</evidence>
<dbReference type="AlphaFoldDB" id="A0A6A4VB25"/>
<keyword evidence="6" id="KW-1015">Disulfide bond</keyword>
<dbReference type="EMBL" id="VIIS01001963">
    <property type="protein sequence ID" value="KAF0290329.1"/>
    <property type="molecule type" value="Genomic_DNA"/>
</dbReference>
<comment type="caution">
    <text evidence="11">The sequence shown here is derived from an EMBL/GenBank/DDBJ whole genome shotgun (WGS) entry which is preliminary data.</text>
</comment>
<evidence type="ECO:0000256" key="9">
    <source>
        <dbReference type="SAM" id="SignalP"/>
    </source>
</evidence>
<evidence type="ECO:0000313" key="12">
    <source>
        <dbReference type="Proteomes" id="UP000440578"/>
    </source>
</evidence>
<dbReference type="Gene3D" id="2.60.120.970">
    <property type="match status" value="2"/>
</dbReference>
<evidence type="ECO:0000256" key="2">
    <source>
        <dbReference type="ARBA" id="ARBA00006656"/>
    </source>
</evidence>
<sequence>MRPRWLWLLCALCGAVCPEHSPIYVDNHKGQTVAGEEISEVDRAEIQEDLLLLLGLHRRPRPAFQEVQSSAPQFLMDIYNSMVDDEDTGDLKLDPEGVGSAWKDFNITTVDKQVIDESDLIMSFINHGSKLFKELDLPRSQLLWFDLTEVPMDENQLDTREGETRPDDIQLKEVGARVLEPGYVGWLTFNVSSAADLWRMFPHSNLGLFMEVTSEGGEQLVPGQVGLVDAYGEQARQPFMTAFFKQQQLKRPLPRLSRFKRSPNGKRRCREEISEVDRREIRRTCCCCWGCTGGPRPAFQEVQARRPVPHGSSTQQMVDDEDTARRDAADDIQLKEVGARVLSPATSLADVHVYAAFFCMGICSFPINSQMNATNHAIVQTLTPCWSLPLPQPSCAPTTLNSITSSTSTTANVNLRKYSKMVSTICDATDLRQRRAHRIMDGECTEEPLLYSFHSSNRENQCIVLQHRKHIQTC</sequence>
<name>A0A6A4VB25_AMPAM</name>
<dbReference type="PROSITE" id="PS51362">
    <property type="entry name" value="TGF_BETA_2"/>
    <property type="match status" value="1"/>
</dbReference>
<keyword evidence="4 9" id="KW-0732">Signal</keyword>
<evidence type="ECO:0000256" key="4">
    <source>
        <dbReference type="ARBA" id="ARBA00022729"/>
    </source>
</evidence>
<evidence type="ECO:0000256" key="1">
    <source>
        <dbReference type="ARBA" id="ARBA00004613"/>
    </source>
</evidence>
<dbReference type="GO" id="GO:0005615">
    <property type="term" value="C:extracellular space"/>
    <property type="evidence" value="ECO:0007669"/>
    <property type="project" value="TreeGrafter"/>
</dbReference>
<dbReference type="Proteomes" id="UP000440578">
    <property type="component" value="Unassembled WGS sequence"/>
</dbReference>
<evidence type="ECO:0000259" key="10">
    <source>
        <dbReference type="PROSITE" id="PS51362"/>
    </source>
</evidence>
<comment type="similarity">
    <text evidence="2 8">Belongs to the TGF-beta family.</text>
</comment>
<keyword evidence="5 8" id="KW-0339">Growth factor</keyword>
<dbReference type="GO" id="GO:0008083">
    <property type="term" value="F:growth factor activity"/>
    <property type="evidence" value="ECO:0007669"/>
    <property type="project" value="UniProtKB-KW"/>
</dbReference>
<accession>A0A6A4VB25</accession>
<organism evidence="11 12">
    <name type="scientific">Amphibalanus amphitrite</name>
    <name type="common">Striped barnacle</name>
    <name type="synonym">Balanus amphitrite</name>
    <dbReference type="NCBI Taxonomy" id="1232801"/>
    <lineage>
        <taxon>Eukaryota</taxon>
        <taxon>Metazoa</taxon>
        <taxon>Ecdysozoa</taxon>
        <taxon>Arthropoda</taxon>
        <taxon>Crustacea</taxon>
        <taxon>Multicrustacea</taxon>
        <taxon>Cirripedia</taxon>
        <taxon>Thoracica</taxon>
        <taxon>Thoracicalcarea</taxon>
        <taxon>Balanomorpha</taxon>
        <taxon>Balanoidea</taxon>
        <taxon>Balanidae</taxon>
        <taxon>Amphibalaninae</taxon>
        <taxon>Amphibalanus</taxon>
    </lineage>
</organism>
<evidence type="ECO:0000256" key="7">
    <source>
        <dbReference type="ARBA" id="ARBA00023180"/>
    </source>
</evidence>
<dbReference type="InterPro" id="IPR001839">
    <property type="entry name" value="TGF-b_C"/>
</dbReference>
<evidence type="ECO:0000313" key="11">
    <source>
        <dbReference type="EMBL" id="KAF0290329.1"/>
    </source>
</evidence>
<dbReference type="OrthoDB" id="5987191at2759"/>
<dbReference type="PANTHER" id="PTHR11848:SF310">
    <property type="entry name" value="PROTEIN 60A-RELATED"/>
    <property type="match status" value="1"/>
</dbReference>
<keyword evidence="3" id="KW-0964">Secreted</keyword>
<feature type="chain" id="PRO_5025437478" evidence="9">
    <location>
        <begin position="19"/>
        <end position="474"/>
    </location>
</feature>
<dbReference type="InterPro" id="IPR029034">
    <property type="entry name" value="Cystine-knot_cytokine"/>
</dbReference>
<comment type="subcellular location">
    <subcellularLocation>
        <location evidence="1">Secreted</location>
    </subcellularLocation>
</comment>
<reference evidence="11 12" key="1">
    <citation type="submission" date="2019-07" db="EMBL/GenBank/DDBJ databases">
        <title>Draft genome assembly of a fouling barnacle, Amphibalanus amphitrite (Darwin, 1854): The first reference genome for Thecostraca.</title>
        <authorList>
            <person name="Kim W."/>
        </authorList>
    </citation>
    <scope>NUCLEOTIDE SEQUENCE [LARGE SCALE GENOMIC DNA]</scope>
    <source>
        <strain evidence="11">SNU_AA5</strain>
        <tissue evidence="11">Soma without cirri and trophi</tissue>
    </source>
</reference>
<feature type="signal peptide" evidence="9">
    <location>
        <begin position="1"/>
        <end position="18"/>
    </location>
</feature>
<proteinExistence type="inferred from homology"/>
<dbReference type="Pfam" id="PF00688">
    <property type="entry name" value="TGFb_propeptide"/>
    <property type="match status" value="2"/>
</dbReference>
<gene>
    <name evidence="11" type="primary">Bmp7</name>
    <name evidence="11" type="ORF">FJT64_011448</name>
</gene>
<dbReference type="Pfam" id="PF00019">
    <property type="entry name" value="TGF_beta"/>
    <property type="match status" value="1"/>
</dbReference>
<dbReference type="SMART" id="SM00204">
    <property type="entry name" value="TGFB"/>
    <property type="match status" value="1"/>
</dbReference>